<dbReference type="EMBL" id="JAFEKC020000002">
    <property type="protein sequence ID" value="KAK0516641.1"/>
    <property type="molecule type" value="Genomic_DNA"/>
</dbReference>
<keyword evidence="3" id="KW-1185">Reference proteome</keyword>
<dbReference type="PROSITE" id="PS51257">
    <property type="entry name" value="PROKAR_LIPOPROTEIN"/>
    <property type="match status" value="1"/>
</dbReference>
<evidence type="ECO:0000313" key="2">
    <source>
        <dbReference type="EMBL" id="KAK0516641.1"/>
    </source>
</evidence>
<accession>A0AA39UEK1</accession>
<dbReference type="AlphaFoldDB" id="A0AA39UEK1"/>
<protein>
    <submittedName>
        <fullName evidence="2">Uncharacterized protein</fullName>
    </submittedName>
</protein>
<evidence type="ECO:0000313" key="3">
    <source>
        <dbReference type="Proteomes" id="UP001166286"/>
    </source>
</evidence>
<keyword evidence="1" id="KW-0732">Signal</keyword>
<comment type="caution">
    <text evidence="2">The sequence shown here is derived from an EMBL/GenBank/DDBJ whole genome shotgun (WGS) entry which is preliminary data.</text>
</comment>
<evidence type="ECO:0000256" key="1">
    <source>
        <dbReference type="SAM" id="SignalP"/>
    </source>
</evidence>
<sequence>MKWTYLTLTALASVATACVVDLENRVTCPTRTISNITANFDNRPKNTTLNEYRHLNYNNISVENQGPLGIYRRGVVPHSEPHHAIAYPADPLATEINIPGITLSLDGTRTTSFDFYGVYVACLDLFNI</sequence>
<feature type="chain" id="PRO_5041343052" evidence="1">
    <location>
        <begin position="18"/>
        <end position="128"/>
    </location>
</feature>
<reference evidence="2" key="1">
    <citation type="submission" date="2023-03" db="EMBL/GenBank/DDBJ databases">
        <title>Complete genome of Cladonia borealis.</title>
        <authorList>
            <person name="Park H."/>
        </authorList>
    </citation>
    <scope>NUCLEOTIDE SEQUENCE</scope>
    <source>
        <strain evidence="2">ANT050790</strain>
    </source>
</reference>
<gene>
    <name evidence="2" type="ORF">JMJ35_001244</name>
</gene>
<name>A0AA39UEK1_9LECA</name>
<feature type="signal peptide" evidence="1">
    <location>
        <begin position="1"/>
        <end position="17"/>
    </location>
</feature>
<proteinExistence type="predicted"/>
<dbReference type="Proteomes" id="UP001166286">
    <property type="component" value="Unassembled WGS sequence"/>
</dbReference>
<organism evidence="2 3">
    <name type="scientific">Cladonia borealis</name>
    <dbReference type="NCBI Taxonomy" id="184061"/>
    <lineage>
        <taxon>Eukaryota</taxon>
        <taxon>Fungi</taxon>
        <taxon>Dikarya</taxon>
        <taxon>Ascomycota</taxon>
        <taxon>Pezizomycotina</taxon>
        <taxon>Lecanoromycetes</taxon>
        <taxon>OSLEUM clade</taxon>
        <taxon>Lecanoromycetidae</taxon>
        <taxon>Lecanorales</taxon>
        <taxon>Lecanorineae</taxon>
        <taxon>Cladoniaceae</taxon>
        <taxon>Cladonia</taxon>
    </lineage>
</organism>